<gene>
    <name evidence="1" type="ORF">EIN_227650</name>
</gene>
<dbReference type="EMBL" id="KB206756">
    <property type="protein sequence ID" value="ELP88342.1"/>
    <property type="molecule type" value="Genomic_DNA"/>
</dbReference>
<dbReference type="AlphaFoldDB" id="A0A0A1U2Q9"/>
<protein>
    <submittedName>
        <fullName evidence="1">Uncharacterized protein</fullName>
    </submittedName>
</protein>
<dbReference type="GeneID" id="14887114"/>
<reference evidence="1 2" key="1">
    <citation type="submission" date="2012-10" db="EMBL/GenBank/DDBJ databases">
        <authorList>
            <person name="Zafar N."/>
            <person name="Inman J."/>
            <person name="Hall N."/>
            <person name="Lorenzi H."/>
            <person name="Caler E."/>
        </authorList>
    </citation>
    <scope>NUCLEOTIDE SEQUENCE [LARGE SCALE GENOMIC DNA]</scope>
    <source>
        <strain evidence="1 2">IP1</strain>
    </source>
</reference>
<evidence type="ECO:0000313" key="1">
    <source>
        <dbReference type="EMBL" id="ELP88342.1"/>
    </source>
</evidence>
<dbReference type="RefSeq" id="XP_004255113.1">
    <property type="nucleotide sequence ID" value="XM_004255065.1"/>
</dbReference>
<keyword evidence="2" id="KW-1185">Reference proteome</keyword>
<organism evidence="1 2">
    <name type="scientific">Entamoeba invadens IP1</name>
    <dbReference type="NCBI Taxonomy" id="370355"/>
    <lineage>
        <taxon>Eukaryota</taxon>
        <taxon>Amoebozoa</taxon>
        <taxon>Evosea</taxon>
        <taxon>Archamoebae</taxon>
        <taxon>Mastigamoebida</taxon>
        <taxon>Entamoebidae</taxon>
        <taxon>Entamoeba</taxon>
    </lineage>
</organism>
<proteinExistence type="predicted"/>
<evidence type="ECO:0000313" key="2">
    <source>
        <dbReference type="Proteomes" id="UP000014680"/>
    </source>
</evidence>
<dbReference type="KEGG" id="eiv:EIN_227650"/>
<dbReference type="VEuPathDB" id="AmoebaDB:EIN_227650"/>
<dbReference type="Proteomes" id="UP000014680">
    <property type="component" value="Unassembled WGS sequence"/>
</dbReference>
<name>A0A0A1U2Q9_ENTIV</name>
<accession>A0A0A1U2Q9</accession>
<sequence length="414" mass="47692">MDVYLTQVPRRQKSLPQSQILQEKYIDSIIDEVELSSQQSLADQVGFLFTHTEYMTPHSIAKHLNISINEVQKCIREFYATPLRSSCISRSVIDDSSYVTENSDEKSEWLTLQNPVPQTGNDSFVSFKRCVEDLIENKTALSWKGVLSLSHDYNVSEYMKNAKVKTVDVQQTFRLVLPTKSEKEKGRDMMSRVEFVKPSRVFCTELVGYQEYLDKKKVTSVWVPNHPTYFKVGREYGESKVLGTIRADGGCVAPLAIVSSEKEKKKIFNGGQDVTLVVEEDGVLTREIVVQYLKDSMFGEGECDIVVLIVSDYFRRFKLEREDWSKNVKILYIEEALEDSFLPMSKMVNCLIEKYKRSLIKKKEVCSVEKWLGALRKTFTEMRVKDAFKSIGVVIDEEFCRFEDVEDEDSTELC</sequence>